<keyword evidence="2" id="KW-1185">Reference proteome</keyword>
<name>A0A3Q8S4U1_9BACL</name>
<reference evidence="1 2" key="1">
    <citation type="submission" date="2018-11" db="EMBL/GenBank/DDBJ databases">
        <title>Genome sequencing of Paenibacillus lentus DSM25539(T).</title>
        <authorList>
            <person name="Kook J.-K."/>
            <person name="Park S.-N."/>
            <person name="Lim Y.K."/>
        </authorList>
    </citation>
    <scope>NUCLEOTIDE SEQUENCE [LARGE SCALE GENOMIC DNA]</scope>
    <source>
        <strain evidence="1 2">DSM 25539</strain>
    </source>
</reference>
<accession>A0A3Q8S4U1</accession>
<dbReference type="Proteomes" id="UP000273145">
    <property type="component" value="Chromosome"/>
</dbReference>
<dbReference type="AlphaFoldDB" id="A0A3Q8S4U1"/>
<dbReference type="RefSeq" id="WP_125082690.1">
    <property type="nucleotide sequence ID" value="NZ_CP034248.1"/>
</dbReference>
<dbReference type="KEGG" id="plen:EIM92_11150"/>
<evidence type="ECO:0000313" key="2">
    <source>
        <dbReference type="Proteomes" id="UP000273145"/>
    </source>
</evidence>
<sequence length="62" mass="7198">MVKQVKWRKKENTGSEKIEAWLALGGDRLPLIFDFNQWLKGGNENIKRIKGELETNLPFVNV</sequence>
<dbReference type="OrthoDB" id="8617387at2"/>
<protein>
    <submittedName>
        <fullName evidence="1">Uncharacterized protein</fullName>
    </submittedName>
</protein>
<evidence type="ECO:0000313" key="1">
    <source>
        <dbReference type="EMBL" id="AZK46638.1"/>
    </source>
</evidence>
<proteinExistence type="predicted"/>
<organism evidence="1 2">
    <name type="scientific">Paenibacillus lentus</name>
    <dbReference type="NCBI Taxonomy" id="1338368"/>
    <lineage>
        <taxon>Bacteria</taxon>
        <taxon>Bacillati</taxon>
        <taxon>Bacillota</taxon>
        <taxon>Bacilli</taxon>
        <taxon>Bacillales</taxon>
        <taxon>Paenibacillaceae</taxon>
        <taxon>Paenibacillus</taxon>
    </lineage>
</organism>
<gene>
    <name evidence="1" type="ORF">EIM92_11150</name>
</gene>
<dbReference type="EMBL" id="CP034248">
    <property type="protein sequence ID" value="AZK46638.1"/>
    <property type="molecule type" value="Genomic_DNA"/>
</dbReference>